<accession>A0A7J7HTG1</accession>
<gene>
    <name evidence="7" type="ORF">HYC85_008407</name>
</gene>
<reference evidence="7 8" key="2">
    <citation type="submission" date="2020-07" db="EMBL/GenBank/DDBJ databases">
        <title>Genome assembly of wild tea tree DASZ reveals pedigree and selection history of tea varieties.</title>
        <authorList>
            <person name="Zhang W."/>
        </authorList>
    </citation>
    <scope>NUCLEOTIDE SEQUENCE [LARGE SCALE GENOMIC DNA]</scope>
    <source>
        <strain evidence="8">cv. G240</strain>
        <tissue evidence="7">Leaf</tissue>
    </source>
</reference>
<dbReference type="AlphaFoldDB" id="A0A7J7HTG1"/>
<comment type="caution">
    <text evidence="7">The sequence shown here is derived from an EMBL/GenBank/DDBJ whole genome shotgun (WGS) entry which is preliminary data.</text>
</comment>
<comment type="subcellular location">
    <subcellularLocation>
        <location evidence="1">Membrane</location>
        <topology evidence="1">Single-pass membrane protein</topology>
    </subcellularLocation>
</comment>
<evidence type="ECO:0000256" key="4">
    <source>
        <dbReference type="ARBA" id="ARBA00022989"/>
    </source>
</evidence>
<evidence type="ECO:0000313" key="8">
    <source>
        <dbReference type="Proteomes" id="UP000593564"/>
    </source>
</evidence>
<keyword evidence="8" id="KW-1185">Reference proteome</keyword>
<name>A0A7J7HTG1_CAMSI</name>
<reference evidence="8" key="1">
    <citation type="journal article" date="2020" name="Nat. Commun.">
        <title>Genome assembly of wild tea tree DASZ reveals pedigree and selection history of tea varieties.</title>
        <authorList>
            <person name="Zhang W."/>
            <person name="Zhang Y."/>
            <person name="Qiu H."/>
            <person name="Guo Y."/>
            <person name="Wan H."/>
            <person name="Zhang X."/>
            <person name="Scossa F."/>
            <person name="Alseekh S."/>
            <person name="Zhang Q."/>
            <person name="Wang P."/>
            <person name="Xu L."/>
            <person name="Schmidt M.H."/>
            <person name="Jia X."/>
            <person name="Li D."/>
            <person name="Zhu A."/>
            <person name="Guo F."/>
            <person name="Chen W."/>
            <person name="Ni D."/>
            <person name="Usadel B."/>
            <person name="Fernie A.R."/>
            <person name="Wen W."/>
        </authorList>
    </citation>
    <scope>NUCLEOTIDE SEQUENCE [LARGE SCALE GENOMIC DNA]</scope>
    <source>
        <strain evidence="8">cv. G240</strain>
    </source>
</reference>
<organism evidence="7 8">
    <name type="scientific">Camellia sinensis</name>
    <name type="common">Tea plant</name>
    <name type="synonym">Thea sinensis</name>
    <dbReference type="NCBI Taxonomy" id="4442"/>
    <lineage>
        <taxon>Eukaryota</taxon>
        <taxon>Viridiplantae</taxon>
        <taxon>Streptophyta</taxon>
        <taxon>Embryophyta</taxon>
        <taxon>Tracheophyta</taxon>
        <taxon>Spermatophyta</taxon>
        <taxon>Magnoliopsida</taxon>
        <taxon>eudicotyledons</taxon>
        <taxon>Gunneridae</taxon>
        <taxon>Pentapetalae</taxon>
        <taxon>asterids</taxon>
        <taxon>Ericales</taxon>
        <taxon>Theaceae</taxon>
        <taxon>Camellia</taxon>
    </lineage>
</organism>
<proteinExistence type="predicted"/>
<keyword evidence="4 6" id="KW-1133">Transmembrane helix</keyword>
<evidence type="ECO:0000256" key="1">
    <source>
        <dbReference type="ARBA" id="ARBA00004167"/>
    </source>
</evidence>
<protein>
    <submittedName>
        <fullName evidence="7">Uncharacterized protein</fullName>
    </submittedName>
</protein>
<keyword evidence="5 6" id="KW-0472">Membrane</keyword>
<dbReference type="GO" id="GO:0016020">
    <property type="term" value="C:membrane"/>
    <property type="evidence" value="ECO:0007669"/>
    <property type="project" value="UniProtKB-SubCell"/>
</dbReference>
<feature type="transmembrane region" description="Helical" evidence="6">
    <location>
        <begin position="79"/>
        <end position="101"/>
    </location>
</feature>
<dbReference type="EMBL" id="JACBKZ010000003">
    <property type="protein sequence ID" value="KAF5955551.1"/>
    <property type="molecule type" value="Genomic_DNA"/>
</dbReference>
<evidence type="ECO:0000256" key="5">
    <source>
        <dbReference type="ARBA" id="ARBA00023136"/>
    </source>
</evidence>
<dbReference type="Proteomes" id="UP000593564">
    <property type="component" value="Unassembled WGS sequence"/>
</dbReference>
<keyword evidence="2 6" id="KW-0812">Transmembrane</keyword>
<keyword evidence="3" id="KW-0732">Signal</keyword>
<evidence type="ECO:0000256" key="2">
    <source>
        <dbReference type="ARBA" id="ARBA00022692"/>
    </source>
</evidence>
<evidence type="ECO:0000256" key="6">
    <source>
        <dbReference type="SAM" id="Phobius"/>
    </source>
</evidence>
<evidence type="ECO:0000256" key="3">
    <source>
        <dbReference type="ARBA" id="ARBA00022729"/>
    </source>
</evidence>
<sequence length="135" mass="15807">MFPMRNLDDCFYNCYPNSLLLNGYRSPGFLDSMYIKLPKDSLSLYVKPVKEIKLDCSHPISLQLDRIYQKPKEHETLQFMIWLVSAIGGFEIICFVLYLLYRTYQDSDATTQSNLQVTTGLRKFSYDELKKATHN</sequence>
<dbReference type="PANTHER" id="PTHR47974">
    <property type="entry name" value="OS07G0415500 PROTEIN"/>
    <property type="match status" value="1"/>
</dbReference>
<evidence type="ECO:0000313" key="7">
    <source>
        <dbReference type="EMBL" id="KAF5955551.1"/>
    </source>
</evidence>
<dbReference type="PANTHER" id="PTHR47974:SF3">
    <property type="entry name" value="RECEPTOR-LIKE SERINE_THREONINE-PROTEIN KINASE"/>
    <property type="match status" value="1"/>
</dbReference>